<keyword evidence="8" id="KW-1133">Transmembrane helix</keyword>
<dbReference type="PROSITE" id="PS51450">
    <property type="entry name" value="LRR"/>
    <property type="match status" value="1"/>
</dbReference>
<dbReference type="PANTHER" id="PTHR46652">
    <property type="entry name" value="LEUCINE-RICH REPEAT AND IQ DOMAIN-CONTAINING PROTEIN 1-RELATED"/>
    <property type="match status" value="1"/>
</dbReference>
<evidence type="ECO:0000256" key="7">
    <source>
        <dbReference type="SAM" id="MobiDB-lite"/>
    </source>
</evidence>
<accession>A0ABW1UA63</accession>
<evidence type="ECO:0000256" key="9">
    <source>
        <dbReference type="SAM" id="SignalP"/>
    </source>
</evidence>
<feature type="region of interest" description="Disordered" evidence="7">
    <location>
        <begin position="142"/>
        <end position="218"/>
    </location>
</feature>
<evidence type="ECO:0000256" key="8">
    <source>
        <dbReference type="SAM" id="Phobius"/>
    </source>
</evidence>
<evidence type="ECO:0000256" key="5">
    <source>
        <dbReference type="ARBA" id="ARBA00022737"/>
    </source>
</evidence>
<organism evidence="11 12">
    <name type="scientific">Levilactobacillus angrenensis</name>
    <dbReference type="NCBI Taxonomy" id="2486020"/>
    <lineage>
        <taxon>Bacteria</taxon>
        <taxon>Bacillati</taxon>
        <taxon>Bacillota</taxon>
        <taxon>Bacilli</taxon>
        <taxon>Lactobacillales</taxon>
        <taxon>Lactobacillaceae</taxon>
        <taxon>Levilactobacillus</taxon>
    </lineage>
</organism>
<proteinExistence type="predicted"/>
<keyword evidence="4 9" id="KW-0732">Signal</keyword>
<dbReference type="RefSeq" id="WP_164505661.1">
    <property type="nucleotide sequence ID" value="NZ_JBHSSO010000063.1"/>
</dbReference>
<evidence type="ECO:0000313" key="11">
    <source>
        <dbReference type="EMBL" id="MFC6290151.1"/>
    </source>
</evidence>
<gene>
    <name evidence="11" type="ORF">ACFP1M_08215</name>
</gene>
<keyword evidence="12" id="KW-1185">Reference proteome</keyword>
<evidence type="ECO:0000256" key="1">
    <source>
        <dbReference type="ARBA" id="ARBA00022512"/>
    </source>
</evidence>
<dbReference type="Pfam" id="PF06458">
    <property type="entry name" value="MucBP"/>
    <property type="match status" value="1"/>
</dbReference>
<dbReference type="NCBIfam" id="TIGR03715">
    <property type="entry name" value="KxYKxGKxW"/>
    <property type="match status" value="1"/>
</dbReference>
<evidence type="ECO:0000256" key="2">
    <source>
        <dbReference type="ARBA" id="ARBA00022525"/>
    </source>
</evidence>
<feature type="compositionally biased region" description="Low complexity" evidence="7">
    <location>
        <begin position="142"/>
        <end position="161"/>
    </location>
</feature>
<dbReference type="Gene3D" id="3.10.20.320">
    <property type="entry name" value="Putative peptidoglycan bound protein (lpxtg motif)"/>
    <property type="match status" value="1"/>
</dbReference>
<dbReference type="InterPro" id="IPR019931">
    <property type="entry name" value="LPXTG_anchor"/>
</dbReference>
<evidence type="ECO:0000256" key="4">
    <source>
        <dbReference type="ARBA" id="ARBA00022729"/>
    </source>
</evidence>
<feature type="region of interest" description="Disordered" evidence="7">
    <location>
        <begin position="659"/>
        <end position="833"/>
    </location>
</feature>
<evidence type="ECO:0000313" key="12">
    <source>
        <dbReference type="Proteomes" id="UP001596258"/>
    </source>
</evidence>
<dbReference type="InterPro" id="IPR009459">
    <property type="entry name" value="MucBP_dom"/>
</dbReference>
<dbReference type="InterPro" id="IPR025875">
    <property type="entry name" value="Leu-rich_rpt_4"/>
</dbReference>
<keyword evidence="8" id="KW-0812">Transmembrane</keyword>
<dbReference type="Pfam" id="PF12799">
    <property type="entry name" value="LRR_4"/>
    <property type="match status" value="1"/>
</dbReference>
<evidence type="ECO:0000256" key="6">
    <source>
        <dbReference type="ARBA" id="ARBA00023088"/>
    </source>
</evidence>
<feature type="domain" description="Gram-positive cocci surface proteins LPxTG" evidence="10">
    <location>
        <begin position="827"/>
        <end position="859"/>
    </location>
</feature>
<feature type="chain" id="PRO_5046164486" evidence="9">
    <location>
        <begin position="39"/>
        <end position="859"/>
    </location>
</feature>
<protein>
    <submittedName>
        <fullName evidence="11">MucBP domain-containing protein</fullName>
    </submittedName>
</protein>
<feature type="region of interest" description="Disordered" evidence="7">
    <location>
        <begin position="57"/>
        <end position="106"/>
    </location>
</feature>
<dbReference type="PROSITE" id="PS50847">
    <property type="entry name" value="GRAM_POS_ANCHORING"/>
    <property type="match status" value="1"/>
</dbReference>
<keyword evidence="2" id="KW-0964">Secreted</keyword>
<dbReference type="Proteomes" id="UP001596258">
    <property type="component" value="Unassembled WGS sequence"/>
</dbReference>
<keyword evidence="6" id="KW-0572">Peptidoglycan-anchor</keyword>
<feature type="compositionally biased region" description="Gly residues" evidence="7">
    <location>
        <begin position="716"/>
        <end position="744"/>
    </location>
</feature>
<reference evidence="12" key="1">
    <citation type="journal article" date="2019" name="Int. J. Syst. Evol. Microbiol.">
        <title>The Global Catalogue of Microorganisms (GCM) 10K type strain sequencing project: providing services to taxonomists for standard genome sequencing and annotation.</title>
        <authorList>
            <consortium name="The Broad Institute Genomics Platform"/>
            <consortium name="The Broad Institute Genome Sequencing Center for Infectious Disease"/>
            <person name="Wu L."/>
            <person name="Ma J."/>
        </authorList>
    </citation>
    <scope>NUCLEOTIDE SEQUENCE [LARGE SCALE GENOMIC DNA]</scope>
    <source>
        <strain evidence="12">CCM 8893</strain>
    </source>
</reference>
<dbReference type="InterPro" id="IPR001611">
    <property type="entry name" value="Leu-rich_rpt"/>
</dbReference>
<feature type="compositionally biased region" description="Polar residues" evidence="7">
    <location>
        <begin position="786"/>
        <end position="798"/>
    </location>
</feature>
<feature type="transmembrane region" description="Helical" evidence="8">
    <location>
        <begin position="836"/>
        <end position="853"/>
    </location>
</feature>
<keyword evidence="1" id="KW-0134">Cell wall</keyword>
<sequence length="859" mass="88080">MRKPMETKTHYKMYKSGKNWVFAGLVCGALLLSAGVTAQADNQTGAAAESAVTAVAPTNDSTPTSAGTATTTATATEATTETTATATSETAAPTAEAEVVGTTKPAAAVDDVTAPVTSDETAPTVVPEAPATPAVTVTPDSSAAAATEEATATLPATTEEAVGTTKPAGPVDAVTVPAATDPVTEPVGTTKPTASVDPVTPAVDDAPTVTPVDTPTATVDPIVEPTAVTPTATESALTDLDTTTRPAVAVTPVTTTAAVTVPETRPDLTNLPSALATSWTQPAVDLVQAELAKPATMTLAHTKETPAIDLWMPNKRLQQMVLAALQKLNASDKTWNTVADITQEDLARLKKLVAVGHNGMGTYIDGHTEFSLVGLEHAVNLETLMLTNTLDVGTGAFYGDIVDVTPLANLQSLTILDLQHNRIKDVTPLANLKHLKQLALAYNAIQDFSPLKDTVPRDPGDFTYTGQFILLDPVMINDADREGHLQVACTTVDGEVVQLIGLAAVAQPLFYVNGQHTYHVYFTGGNPKPDGQGGLHYTYIQDQKPGATSWPGDDSIIVDQLADYYYLTGVYKPQGATDFAVVQPYAISHSAASVTVHHVDEMGNEIAPSTTLKPGMVGEAYATTPEKIPGYVLQTTPDNATGVYGETAIDVTYIYAEEEADTEEGGQPTPGQPGQPGQPGTPTPEQPAPTPTPDPTPAPDGETPGGDQGQQPGDDGQTGGQGDHGNNSGGSQGGGQPGTPGSQGTGDHPTGSQPGTSTPGSAQQPGSAGPAVTNDAAGDTVLPGMTTPSATSNQTAGTVTALAHSHTAPTTTHEAGQTPATAAATTLPQTNDRTTPAAWGVALLVGLLGLVSFKRRVKE</sequence>
<dbReference type="InterPro" id="IPR022263">
    <property type="entry name" value="KxYKxGKxW"/>
</dbReference>
<dbReference type="SUPFAM" id="SSF52058">
    <property type="entry name" value="L domain-like"/>
    <property type="match status" value="1"/>
</dbReference>
<dbReference type="InterPro" id="IPR032675">
    <property type="entry name" value="LRR_dom_sf"/>
</dbReference>
<dbReference type="Pfam" id="PF19258">
    <property type="entry name" value="KxYKxGKxW_sig"/>
    <property type="match status" value="1"/>
</dbReference>
<dbReference type="NCBIfam" id="TIGR01167">
    <property type="entry name" value="LPXTG_anchor"/>
    <property type="match status" value="1"/>
</dbReference>
<dbReference type="EMBL" id="JBHSSO010000063">
    <property type="protein sequence ID" value="MFC6290151.1"/>
    <property type="molecule type" value="Genomic_DNA"/>
</dbReference>
<feature type="signal peptide" evidence="9">
    <location>
        <begin position="1"/>
        <end position="38"/>
    </location>
</feature>
<keyword evidence="5" id="KW-0677">Repeat</keyword>
<feature type="compositionally biased region" description="Polar residues" evidence="7">
    <location>
        <begin position="750"/>
        <end position="766"/>
    </location>
</feature>
<name>A0ABW1UA63_9LACO</name>
<feature type="compositionally biased region" description="Pro residues" evidence="7">
    <location>
        <begin position="679"/>
        <end position="698"/>
    </location>
</feature>
<comment type="caution">
    <text evidence="11">The sequence shown here is derived from an EMBL/GenBank/DDBJ whole genome shotgun (WGS) entry which is preliminary data.</text>
</comment>
<keyword evidence="8" id="KW-0472">Membrane</keyword>
<dbReference type="InterPro" id="IPR050836">
    <property type="entry name" value="SDS22/Internalin_LRR"/>
</dbReference>
<feature type="compositionally biased region" description="Low complexity" evidence="7">
    <location>
        <begin position="815"/>
        <end position="830"/>
    </location>
</feature>
<evidence type="ECO:0000256" key="3">
    <source>
        <dbReference type="ARBA" id="ARBA00022614"/>
    </source>
</evidence>
<keyword evidence="3" id="KW-0433">Leucine-rich repeat</keyword>
<dbReference type="Gene3D" id="3.80.10.10">
    <property type="entry name" value="Ribonuclease Inhibitor"/>
    <property type="match status" value="1"/>
</dbReference>
<evidence type="ECO:0000259" key="10">
    <source>
        <dbReference type="PROSITE" id="PS50847"/>
    </source>
</evidence>
<feature type="compositionally biased region" description="Low complexity" evidence="7">
    <location>
        <begin position="196"/>
        <end position="218"/>
    </location>
</feature>
<dbReference type="PANTHER" id="PTHR46652:SF3">
    <property type="entry name" value="LEUCINE-RICH REPEAT-CONTAINING PROTEIN 9"/>
    <property type="match status" value="1"/>
</dbReference>